<reference evidence="2" key="1">
    <citation type="journal article" date="2020" name="mSystems">
        <title>Genome- and Community-Level Interaction Insights into Carbon Utilization and Element Cycling Functions of Hydrothermarchaeota in Hydrothermal Sediment.</title>
        <authorList>
            <person name="Zhou Z."/>
            <person name="Liu Y."/>
            <person name="Xu W."/>
            <person name="Pan J."/>
            <person name="Luo Z.H."/>
            <person name="Li M."/>
        </authorList>
    </citation>
    <scope>NUCLEOTIDE SEQUENCE [LARGE SCALE GENOMIC DNA]</scope>
    <source>
        <strain evidence="2">SpSt-853</strain>
    </source>
</reference>
<evidence type="ECO:0000313" key="2">
    <source>
        <dbReference type="EMBL" id="HGZ11620.1"/>
    </source>
</evidence>
<dbReference type="SUPFAM" id="SSF53649">
    <property type="entry name" value="Alkaline phosphatase-like"/>
    <property type="match status" value="1"/>
</dbReference>
<dbReference type="InterPro" id="IPR017850">
    <property type="entry name" value="Alkaline_phosphatase_core_sf"/>
</dbReference>
<dbReference type="Gene3D" id="3.40.720.10">
    <property type="entry name" value="Alkaline Phosphatase, subunit A"/>
    <property type="match status" value="2"/>
</dbReference>
<organism evidence="2">
    <name type="scientific">Desulfobacca acetoxidans</name>
    <dbReference type="NCBI Taxonomy" id="60893"/>
    <lineage>
        <taxon>Bacteria</taxon>
        <taxon>Pseudomonadati</taxon>
        <taxon>Thermodesulfobacteriota</taxon>
        <taxon>Desulfobaccia</taxon>
        <taxon>Desulfobaccales</taxon>
        <taxon>Desulfobaccaceae</taxon>
        <taxon>Desulfobacca</taxon>
    </lineage>
</organism>
<comment type="caution">
    <text evidence="2">The sequence shown here is derived from an EMBL/GenBank/DDBJ whole genome shotgun (WGS) entry which is preliminary data.</text>
</comment>
<name>A0A7C5ELX6_9BACT</name>
<dbReference type="InterPro" id="IPR000917">
    <property type="entry name" value="Sulfatase_N"/>
</dbReference>
<dbReference type="AlphaFoldDB" id="A0A7C5ELX6"/>
<dbReference type="InterPro" id="IPR052701">
    <property type="entry name" value="GAG_Ulvan_Degrading_Sulfatases"/>
</dbReference>
<dbReference type="PANTHER" id="PTHR43751">
    <property type="entry name" value="SULFATASE"/>
    <property type="match status" value="1"/>
</dbReference>
<dbReference type="Pfam" id="PF00884">
    <property type="entry name" value="Sulfatase"/>
    <property type="match status" value="1"/>
</dbReference>
<gene>
    <name evidence="2" type="ORF">ENW48_05335</name>
</gene>
<evidence type="ECO:0000259" key="1">
    <source>
        <dbReference type="Pfam" id="PF00884"/>
    </source>
</evidence>
<sequence length="451" mass="53041">MSLKPPTHIILIIMDTVGAKHCSVYGHGRETTPGLSRIAEEGMLYERCFAPSSWTLPSHASLFSGLYPGEHRVKIEDTIFTGNFYTLPEIMTEMGYYTVGLSSNYFISRPWNFHWGFAEFYDMDTMFNYDRYCQMRLSIKNNRNNYQGTWQEIAFIFKKAFNDKYYQYPLLHLFDRIYRLHWGDCIRKSFFSTQKTFRLAKNIIKKLRDKRIFMFINVMEAHAKYTPPKKYRRLFKDEIEDGNRQELLYEQEIACLDDQIIDFYTFLQAQGLERENLLIISSDHGEAFNEHGHSGHLFTVYNEIIHIPLIVKYPASYRIKGTDSRLVQLHDLFATLLEVVDAPVPSPASSRSLFGPPREVVLVENLDLNPWKVNVKQRQEQAKPYMQPCRAVIDRDFFKLIEWYDGRLELYDLNRDFGETRNLLEEPAMAPKVQALQDLLQKNCGPFKRLS</sequence>
<dbReference type="CDD" id="cd16148">
    <property type="entry name" value="sulfatase_like"/>
    <property type="match status" value="1"/>
</dbReference>
<protein>
    <recommendedName>
        <fullName evidence="1">Sulfatase N-terminal domain-containing protein</fullName>
    </recommendedName>
</protein>
<feature type="domain" description="Sulfatase N-terminal" evidence="1">
    <location>
        <begin position="8"/>
        <end position="341"/>
    </location>
</feature>
<proteinExistence type="predicted"/>
<accession>A0A7C5ELX6</accession>
<dbReference type="EMBL" id="DTKJ01000040">
    <property type="protein sequence ID" value="HGZ11620.1"/>
    <property type="molecule type" value="Genomic_DNA"/>
</dbReference>
<dbReference type="PANTHER" id="PTHR43751:SF3">
    <property type="entry name" value="SULFATASE N-TERMINAL DOMAIN-CONTAINING PROTEIN"/>
    <property type="match status" value="1"/>
</dbReference>